<dbReference type="PANTHER" id="PTHR39662:SF1">
    <property type="entry name" value="DUF354 DOMAIN-CONTAINING PROTEIN"/>
    <property type="match status" value="1"/>
</dbReference>
<protein>
    <recommendedName>
        <fullName evidence="3">DUF354 domain-containing protein</fullName>
    </recommendedName>
</protein>
<dbReference type="Gene3D" id="3.40.50.2000">
    <property type="entry name" value="Glycogen Phosphorylase B"/>
    <property type="match status" value="1"/>
</dbReference>
<dbReference type="InterPro" id="IPR007152">
    <property type="entry name" value="DUF354"/>
</dbReference>
<organism evidence="1 2">
    <name type="scientific">Dehalogenimonas formicexedens</name>
    <dbReference type="NCBI Taxonomy" id="1839801"/>
    <lineage>
        <taxon>Bacteria</taxon>
        <taxon>Bacillati</taxon>
        <taxon>Chloroflexota</taxon>
        <taxon>Dehalococcoidia</taxon>
        <taxon>Dehalococcoidales</taxon>
        <taxon>Dehalococcoidaceae</taxon>
        <taxon>Dehalogenimonas</taxon>
    </lineage>
</organism>
<dbReference type="SUPFAM" id="SSF53756">
    <property type="entry name" value="UDP-Glycosyltransferase/glycogen phosphorylase"/>
    <property type="match status" value="1"/>
</dbReference>
<dbReference type="Pfam" id="PF04007">
    <property type="entry name" value="DUF354"/>
    <property type="match status" value="1"/>
</dbReference>
<evidence type="ECO:0000313" key="1">
    <source>
        <dbReference type="EMBL" id="APV45144.1"/>
    </source>
</evidence>
<dbReference type="Proteomes" id="UP000185934">
    <property type="component" value="Chromosome"/>
</dbReference>
<dbReference type="EMBL" id="CP018258">
    <property type="protein sequence ID" value="APV45144.1"/>
    <property type="molecule type" value="Genomic_DNA"/>
</dbReference>
<gene>
    <name evidence="1" type="ORF">Dform_01825</name>
</gene>
<dbReference type="KEGG" id="dfo:Dform_01825"/>
<dbReference type="PANTHER" id="PTHR39662">
    <property type="entry name" value="DUF354 DOMAIN-CONTAINING PROTEIN-RELATED"/>
    <property type="match status" value="1"/>
</dbReference>
<keyword evidence="2" id="KW-1185">Reference proteome</keyword>
<name>A0A1P8F9K5_9CHLR</name>
<reference evidence="2" key="1">
    <citation type="submission" date="2016-11" db="EMBL/GenBank/DDBJ databases">
        <title>Dehalogenimonas formicexedens sp. nov., a chlorinated alkane respiring bacterium isolated from contaminated groundwater.</title>
        <authorList>
            <person name="Key T.A."/>
            <person name="Bowman K.S."/>
            <person name="Lee I."/>
            <person name="Chun J."/>
            <person name="Albuquerque L."/>
            <person name="da Costa M.S."/>
            <person name="Rainey F.A."/>
            <person name="Moe W.M."/>
        </authorList>
    </citation>
    <scope>NUCLEOTIDE SEQUENCE [LARGE SCALE GENOMIC DNA]</scope>
    <source>
        <strain evidence="2">NSZ-14</strain>
    </source>
</reference>
<proteinExistence type="predicted"/>
<dbReference type="STRING" id="1839801.Dform_01825"/>
<sequence length="357" mass="40916">MHIVFMIHTPAQVHLWQAVATELESRGHHVVFISRMESIIQRLLASYNRKSECYGRVGRTPITRITSLPITVIKSLQQTLRNKPDIIIGTGILESVAGFFTRKPSIIFEDSEPTPRLERLLWYRLCSVVITPSCFRINLGRKQVRVPSYKELAYLYPSRFQPDPAIYDKLGIAKNEKYVILRFNAFDAVHDIGRKGFTLLDKYTLVSELEKFAHVFISSETTLPPDLLKYQLPVPAYQVHQALYHAQLLVSDTQTLTTEAAVLGVPAIRCNSFVGLHDMGNFVELESKYGLLFSFNQPGKAINRAIELITQSDLREEWQAKRKVMLEEKIDLTDYMADSIVNWPESAWKFRASQDKI</sequence>
<dbReference type="AlphaFoldDB" id="A0A1P8F9K5"/>
<dbReference type="OrthoDB" id="7058268at2"/>
<dbReference type="PIRSF" id="PIRSF005357">
    <property type="entry name" value="UCP005357"/>
    <property type="match status" value="1"/>
</dbReference>
<evidence type="ECO:0000313" key="2">
    <source>
        <dbReference type="Proteomes" id="UP000185934"/>
    </source>
</evidence>
<evidence type="ECO:0008006" key="3">
    <source>
        <dbReference type="Google" id="ProtNLM"/>
    </source>
</evidence>
<accession>A0A1P8F9K5</accession>